<sequence length="347" mass="36769">MPFTIVTQGTFTQPATAVNQTIPLPSGADYFVTTNLTQMALAPNPGVCVRGEWYGGGLTANNDGLRWTKTLSTNAINIDKFSTATASNGFTYVPRNPQPEAAVVGTAITNANPAVVTMTNTYSEGDVVQLYNTTGMLQIAGMAFTISSVSGSGFTLLGLNASGFAAPATAVTARRIGKLMPVEPRFLYVTGITQAVQGVVSVSEKHQYVVGQKVEFTIPGSFGMVQLNNYYLPQNLPPVITAVTDYTFTINVNTTNFTAFAFPASSGSPTTQLFATVTSAGQSTQYNPITGVQTGYNFQYVPYHSGNFIPYMYLPAGALSPGGSDNDIIVWQAYKMETGTINAPVPS</sequence>
<protein>
    <submittedName>
        <fullName evidence="1">Uncharacterized protein</fullName>
    </submittedName>
</protein>
<gene>
    <name evidence="1" type="ORF">UFOVP256_6</name>
</gene>
<dbReference type="InterPro" id="IPR042302">
    <property type="entry name" value="E1_FCCH_sf"/>
</dbReference>
<reference evidence="1" key="1">
    <citation type="submission" date="2020-04" db="EMBL/GenBank/DDBJ databases">
        <authorList>
            <person name="Chiriac C."/>
            <person name="Salcher M."/>
            <person name="Ghai R."/>
            <person name="Kavagutti S V."/>
        </authorList>
    </citation>
    <scope>NUCLEOTIDE SEQUENCE</scope>
</reference>
<dbReference type="Gene3D" id="2.40.30.180">
    <property type="entry name" value="Ubiquitin-activating enzyme E1, FCCH domain"/>
    <property type="match status" value="1"/>
</dbReference>
<organism evidence="1">
    <name type="scientific">uncultured Caudovirales phage</name>
    <dbReference type="NCBI Taxonomy" id="2100421"/>
    <lineage>
        <taxon>Viruses</taxon>
        <taxon>Duplodnaviria</taxon>
        <taxon>Heunggongvirae</taxon>
        <taxon>Uroviricota</taxon>
        <taxon>Caudoviricetes</taxon>
        <taxon>Peduoviridae</taxon>
        <taxon>Maltschvirus</taxon>
        <taxon>Maltschvirus maltsch</taxon>
    </lineage>
</organism>
<proteinExistence type="predicted"/>
<evidence type="ECO:0000313" key="1">
    <source>
        <dbReference type="EMBL" id="CAB4132259.1"/>
    </source>
</evidence>
<dbReference type="EMBL" id="LR796263">
    <property type="protein sequence ID" value="CAB4132259.1"/>
    <property type="molecule type" value="Genomic_DNA"/>
</dbReference>
<accession>A0A6J5LKW5</accession>
<name>A0A6J5LKW5_9CAUD</name>